<dbReference type="Gene3D" id="2.60.120.650">
    <property type="entry name" value="Cupin"/>
    <property type="match status" value="1"/>
</dbReference>
<dbReference type="PANTHER" id="PTHR14305">
    <property type="entry name" value="E3 UBIQUITIN-PROTEIN LIGASE CCNB1IP1"/>
    <property type="match status" value="1"/>
</dbReference>
<dbReference type="InterPro" id="IPR042448">
    <property type="entry name" value="CCNB1IP1"/>
</dbReference>
<dbReference type="Proteomes" id="UP000799770">
    <property type="component" value="Unassembled WGS sequence"/>
</dbReference>
<dbReference type="InterPro" id="IPR041667">
    <property type="entry name" value="Cupin_8"/>
</dbReference>
<dbReference type="SUPFAM" id="SSF51197">
    <property type="entry name" value="Clavaminate synthase-like"/>
    <property type="match status" value="1"/>
</dbReference>
<keyword evidence="4" id="KW-1185">Reference proteome</keyword>
<dbReference type="PANTHER" id="PTHR14305:SF0">
    <property type="entry name" value="E3 UBIQUITIN-PROTEIN LIGASE CCNB1IP1"/>
    <property type="match status" value="1"/>
</dbReference>
<dbReference type="GO" id="GO:0061630">
    <property type="term" value="F:ubiquitin protein ligase activity"/>
    <property type="evidence" value="ECO:0007669"/>
    <property type="project" value="InterPro"/>
</dbReference>
<feature type="domain" description="JmjC" evidence="2">
    <location>
        <begin position="101"/>
        <end position="302"/>
    </location>
</feature>
<dbReference type="InterPro" id="IPR003347">
    <property type="entry name" value="JmjC_dom"/>
</dbReference>
<dbReference type="EMBL" id="ML977313">
    <property type="protein sequence ID" value="KAF2120971.1"/>
    <property type="molecule type" value="Genomic_DNA"/>
</dbReference>
<dbReference type="AlphaFoldDB" id="A0A6A5ZRU5"/>
<feature type="compositionally biased region" description="Gly residues" evidence="1">
    <location>
        <begin position="750"/>
        <end position="760"/>
    </location>
</feature>
<dbReference type="Pfam" id="PF13621">
    <property type="entry name" value="Cupin_8"/>
    <property type="match status" value="1"/>
</dbReference>
<dbReference type="PROSITE" id="PS51184">
    <property type="entry name" value="JMJC"/>
    <property type="match status" value="1"/>
</dbReference>
<organism evidence="3 4">
    <name type="scientific">Lophiotrema nucula</name>
    <dbReference type="NCBI Taxonomy" id="690887"/>
    <lineage>
        <taxon>Eukaryota</taxon>
        <taxon>Fungi</taxon>
        <taxon>Dikarya</taxon>
        <taxon>Ascomycota</taxon>
        <taxon>Pezizomycotina</taxon>
        <taxon>Dothideomycetes</taxon>
        <taxon>Pleosporomycetidae</taxon>
        <taxon>Pleosporales</taxon>
        <taxon>Lophiotremataceae</taxon>
        <taxon>Lophiotrema</taxon>
    </lineage>
</organism>
<reference evidence="3" key="1">
    <citation type="journal article" date="2020" name="Stud. Mycol.">
        <title>101 Dothideomycetes genomes: a test case for predicting lifestyles and emergence of pathogens.</title>
        <authorList>
            <person name="Haridas S."/>
            <person name="Albert R."/>
            <person name="Binder M."/>
            <person name="Bloem J."/>
            <person name="Labutti K."/>
            <person name="Salamov A."/>
            <person name="Andreopoulos B."/>
            <person name="Baker S."/>
            <person name="Barry K."/>
            <person name="Bills G."/>
            <person name="Bluhm B."/>
            <person name="Cannon C."/>
            <person name="Castanera R."/>
            <person name="Culley D."/>
            <person name="Daum C."/>
            <person name="Ezra D."/>
            <person name="Gonzalez J."/>
            <person name="Henrissat B."/>
            <person name="Kuo A."/>
            <person name="Liang C."/>
            <person name="Lipzen A."/>
            <person name="Lutzoni F."/>
            <person name="Magnuson J."/>
            <person name="Mondo S."/>
            <person name="Nolan M."/>
            <person name="Ohm R."/>
            <person name="Pangilinan J."/>
            <person name="Park H.-J."/>
            <person name="Ramirez L."/>
            <person name="Alfaro M."/>
            <person name="Sun H."/>
            <person name="Tritt A."/>
            <person name="Yoshinaga Y."/>
            <person name="Zwiers L.-H."/>
            <person name="Turgeon B."/>
            <person name="Goodwin S."/>
            <person name="Spatafora J."/>
            <person name="Crous P."/>
            <person name="Grigoriev I."/>
        </authorList>
    </citation>
    <scope>NUCLEOTIDE SEQUENCE</scope>
    <source>
        <strain evidence="3">CBS 627.86</strain>
    </source>
</reference>
<proteinExistence type="predicted"/>
<dbReference type="GO" id="GO:0007131">
    <property type="term" value="P:reciprocal meiotic recombination"/>
    <property type="evidence" value="ECO:0007669"/>
    <property type="project" value="InterPro"/>
</dbReference>
<evidence type="ECO:0000259" key="2">
    <source>
        <dbReference type="PROSITE" id="PS51184"/>
    </source>
</evidence>
<feature type="region of interest" description="Disordered" evidence="1">
    <location>
        <begin position="614"/>
        <end position="694"/>
    </location>
</feature>
<dbReference type="OrthoDB" id="441210at2759"/>
<feature type="compositionally biased region" description="Polar residues" evidence="1">
    <location>
        <begin position="677"/>
        <end position="693"/>
    </location>
</feature>
<gene>
    <name evidence="3" type="ORF">BDV96DRAFT_641610</name>
</gene>
<evidence type="ECO:0000313" key="4">
    <source>
        <dbReference type="Proteomes" id="UP000799770"/>
    </source>
</evidence>
<evidence type="ECO:0000313" key="3">
    <source>
        <dbReference type="EMBL" id="KAF2120971.1"/>
    </source>
</evidence>
<dbReference type="GO" id="GO:0000795">
    <property type="term" value="C:synaptonemal complex"/>
    <property type="evidence" value="ECO:0007669"/>
    <property type="project" value="InterPro"/>
</dbReference>
<name>A0A6A5ZRU5_9PLEO</name>
<feature type="compositionally biased region" description="Gly residues" evidence="1">
    <location>
        <begin position="649"/>
        <end position="660"/>
    </location>
</feature>
<feature type="region of interest" description="Disordered" evidence="1">
    <location>
        <begin position="713"/>
        <end position="760"/>
    </location>
</feature>
<sequence length="760" mass="83584">MLLRSQLRYCQFSKRLYSTSQRFIPVPVADRLDDASKFDPDKPIVLRKGFSNLPAIWKWFKLINDDAAYHQFDSLDSPYLRRYESTTVPLELARPQSFERFEAPLALLLAHMPSSDYLDFRLYLAQCPLSDLPPEMQADLPTPDIVREIGKGDIYGSSLWMGKPPTRTPLHRDPNPNLFVQLAGKKVVRLMDPDIGRTLYESTRAGAGHANMRGEEMMVGEEAERLENAVWGDNEDSDTTASGWEAHLESGQALYVPLGYWHAVRGVGRGVNASNIPNASATTIFWSDKDPPYGDSLRFRSLCLPRWSQLPHRGMLLPPHPAKARASVVDNSSSTPEGSILFHSLLEHLSAPTKSWTARWTSSSDAMTSSAERSCMIEQWSLPAGWSYILPSYFLGTELWQSHVFCTQCADATGLSRAPNANRQCPACGTRLVNPDDVVVACLNPSEDYKTSVLSGLSPTIIMECASRGLQFYSYQASQEIVYQEHLAKSLTEKYSNLSQQMDQLIHDANAHIKALQDKVQSKIVLHVPNQLRVIRAGNNLTPWPAMHAEQATLEQKNHDLGDAFREKSRTQQQLQKLYQSLKAQVMSSHVANAAGEEADFALQTVRNDRFVDRLPGTRTGTANMSQMGLGMTQRRSGNRHSRDDSGSSGNGGQQRGGAPLGPAWNAQPQGAGMSSRIYTGNSAPVGTPSQAQHRSRLPVLGGHRTNAFINAEGGPAYQPSPMTRQPLGAGTRNNLGGFGMGAKTSKRSGGAGVGGPLGR</sequence>
<protein>
    <recommendedName>
        <fullName evidence="2">JmjC domain-containing protein</fullName>
    </recommendedName>
</protein>
<evidence type="ECO:0000256" key="1">
    <source>
        <dbReference type="SAM" id="MobiDB-lite"/>
    </source>
</evidence>
<dbReference type="SMART" id="SM00558">
    <property type="entry name" value="JmjC"/>
    <property type="match status" value="1"/>
</dbReference>
<accession>A0A6A5ZRU5</accession>